<evidence type="ECO:0000259" key="8">
    <source>
        <dbReference type="Pfam" id="PF00082"/>
    </source>
</evidence>
<dbReference type="Pfam" id="PF00082">
    <property type="entry name" value="Peptidase_S8"/>
    <property type="match status" value="1"/>
</dbReference>
<dbReference type="GO" id="GO:0006508">
    <property type="term" value="P:proteolysis"/>
    <property type="evidence" value="ECO:0007669"/>
    <property type="project" value="UniProtKB-KW"/>
</dbReference>
<evidence type="ECO:0000313" key="10">
    <source>
        <dbReference type="Proteomes" id="UP000010467"/>
    </source>
</evidence>
<dbReference type="HOGENOM" id="CLU_011263_8_1_0"/>
<feature type="compositionally biased region" description="Low complexity" evidence="7">
    <location>
        <begin position="229"/>
        <end position="244"/>
    </location>
</feature>
<feature type="active site" description="Charge relay system" evidence="5">
    <location>
        <position position="243"/>
    </location>
</feature>
<dbReference type="InterPro" id="IPR023828">
    <property type="entry name" value="Peptidase_S8_Ser-AS"/>
</dbReference>
<keyword evidence="2 5" id="KW-0645">Protease</keyword>
<evidence type="ECO:0000256" key="3">
    <source>
        <dbReference type="ARBA" id="ARBA00022801"/>
    </source>
</evidence>
<feature type="active site" description="Charge relay system" evidence="5">
    <location>
        <position position="184"/>
    </location>
</feature>
<dbReference type="PROSITE" id="PS00138">
    <property type="entry name" value="SUBTILASE_SER"/>
    <property type="match status" value="1"/>
</dbReference>
<keyword evidence="3 5" id="KW-0378">Hydrolase</keyword>
<name>L0A6W8_DEIPD</name>
<dbReference type="Gene3D" id="3.40.50.200">
    <property type="entry name" value="Peptidase S8/S53 domain"/>
    <property type="match status" value="1"/>
</dbReference>
<evidence type="ECO:0000256" key="6">
    <source>
        <dbReference type="RuleBase" id="RU003355"/>
    </source>
</evidence>
<organism evidence="9 10">
    <name type="scientific">Deinococcus peraridilitoris (strain DSM 19664 / LMG 22246 / CIP 109416 / KR-200)</name>
    <dbReference type="NCBI Taxonomy" id="937777"/>
    <lineage>
        <taxon>Bacteria</taxon>
        <taxon>Thermotogati</taxon>
        <taxon>Deinococcota</taxon>
        <taxon>Deinococci</taxon>
        <taxon>Deinococcales</taxon>
        <taxon>Deinococcaceae</taxon>
        <taxon>Deinococcus</taxon>
    </lineage>
</organism>
<gene>
    <name evidence="9" type="ordered locus">Deipe_3759</name>
</gene>
<dbReference type="PROSITE" id="PS51892">
    <property type="entry name" value="SUBTILASE"/>
    <property type="match status" value="1"/>
</dbReference>
<evidence type="ECO:0000256" key="1">
    <source>
        <dbReference type="ARBA" id="ARBA00011073"/>
    </source>
</evidence>
<sequence>MLCSTQRRTWGLAGLLILGALLASCNRTPVAYVSGLCGNRAAPSQEGGSSTAALSPASVQRFPNDAPLAVIVRFRASAPSASIGQAFSVGKVTLRYGRALAMANTFVYHLEVPVAADDRVLAATLDELRGRADVEYAERDERLTVSKAPNDQDYPEQWNLTAVNMPQAWEVATGSPRSVIAVLDTGILFDPRRPACRHPDLEGKVLPGADFISDPGVSGDGGGRDSDPYDPGGDQPDGSSSYHGTHVAGIAAAATNNALGVAGVNWNARILPVRVLGRNGGVVSDVADALLWAAGIKVLGAPFNPTPAHVINLSVGGQGSACPASLQRAIDTVVNRGVVVVAAAGNSGQDVSGIFPANCSGVISVGATTRGGNRASYSNYGVGLDLMAPGGSESDGVYNLLGDDVYANTDPRFYTYAPVAGTSMAAPHVAALAALLKEQRPGLTPAQVVQRLRNTAIPLTATQCGRVGSSECGAGLIDAARALGQP</sequence>
<dbReference type="EMBL" id="CP003382">
    <property type="protein sequence ID" value="AFZ69184.1"/>
    <property type="molecule type" value="Genomic_DNA"/>
</dbReference>
<keyword evidence="10" id="KW-1185">Reference proteome</keyword>
<dbReference type="InterPro" id="IPR015500">
    <property type="entry name" value="Peptidase_S8_subtilisin-rel"/>
</dbReference>
<dbReference type="PRINTS" id="PR00723">
    <property type="entry name" value="SUBTILISIN"/>
</dbReference>
<proteinExistence type="inferred from homology"/>
<dbReference type="PANTHER" id="PTHR43806:SF11">
    <property type="entry name" value="CEREVISIN-RELATED"/>
    <property type="match status" value="1"/>
</dbReference>
<dbReference type="STRING" id="937777.Deipe_3759"/>
<feature type="active site" description="Charge relay system" evidence="5">
    <location>
        <position position="423"/>
    </location>
</feature>
<dbReference type="PATRIC" id="fig|937777.3.peg.3769"/>
<feature type="region of interest" description="Disordered" evidence="7">
    <location>
        <begin position="206"/>
        <end position="244"/>
    </location>
</feature>
<dbReference type="PROSITE" id="PS51257">
    <property type="entry name" value="PROKAR_LIPOPROTEIN"/>
    <property type="match status" value="1"/>
</dbReference>
<accession>L0A6W8</accession>
<dbReference type="PANTHER" id="PTHR43806">
    <property type="entry name" value="PEPTIDASE S8"/>
    <property type="match status" value="1"/>
</dbReference>
<feature type="domain" description="Peptidase S8/S53" evidence="8">
    <location>
        <begin position="179"/>
        <end position="460"/>
    </location>
</feature>
<dbReference type="AlphaFoldDB" id="L0A6W8"/>
<dbReference type="eggNOG" id="COG1404">
    <property type="taxonomic scope" value="Bacteria"/>
</dbReference>
<dbReference type="Proteomes" id="UP000010467">
    <property type="component" value="Chromosome"/>
</dbReference>
<evidence type="ECO:0000313" key="9">
    <source>
        <dbReference type="EMBL" id="AFZ69184.1"/>
    </source>
</evidence>
<dbReference type="GO" id="GO:0004252">
    <property type="term" value="F:serine-type endopeptidase activity"/>
    <property type="evidence" value="ECO:0007669"/>
    <property type="project" value="UniProtKB-UniRule"/>
</dbReference>
<dbReference type="PROSITE" id="PS00137">
    <property type="entry name" value="SUBTILASE_HIS"/>
    <property type="match status" value="1"/>
</dbReference>
<evidence type="ECO:0000256" key="4">
    <source>
        <dbReference type="ARBA" id="ARBA00022825"/>
    </source>
</evidence>
<dbReference type="InterPro" id="IPR050131">
    <property type="entry name" value="Peptidase_S8_subtilisin-like"/>
</dbReference>
<dbReference type="SUPFAM" id="SSF52743">
    <property type="entry name" value="Subtilisin-like"/>
    <property type="match status" value="1"/>
</dbReference>
<keyword evidence="4 5" id="KW-0720">Serine protease</keyword>
<dbReference type="PROSITE" id="PS00136">
    <property type="entry name" value="SUBTILASE_ASP"/>
    <property type="match status" value="1"/>
</dbReference>
<evidence type="ECO:0000256" key="7">
    <source>
        <dbReference type="SAM" id="MobiDB-lite"/>
    </source>
</evidence>
<dbReference type="KEGG" id="dpd:Deipe_3759"/>
<protein>
    <submittedName>
        <fullName evidence="9">Subtilisin-like serine protease</fullName>
    </submittedName>
</protein>
<evidence type="ECO:0000256" key="2">
    <source>
        <dbReference type="ARBA" id="ARBA00022670"/>
    </source>
</evidence>
<dbReference type="InterPro" id="IPR000209">
    <property type="entry name" value="Peptidase_S8/S53_dom"/>
</dbReference>
<dbReference type="InterPro" id="IPR036852">
    <property type="entry name" value="Peptidase_S8/S53_dom_sf"/>
</dbReference>
<dbReference type="InterPro" id="IPR022398">
    <property type="entry name" value="Peptidase_S8_His-AS"/>
</dbReference>
<comment type="similarity">
    <text evidence="1 5 6">Belongs to the peptidase S8 family.</text>
</comment>
<dbReference type="InterPro" id="IPR023827">
    <property type="entry name" value="Peptidase_S8_Asp-AS"/>
</dbReference>
<evidence type="ECO:0000256" key="5">
    <source>
        <dbReference type="PROSITE-ProRule" id="PRU01240"/>
    </source>
</evidence>
<reference evidence="10" key="1">
    <citation type="submission" date="2012-03" db="EMBL/GenBank/DDBJ databases">
        <title>Complete sequence of chromosome of Deinococcus peraridilitoris DSM 19664.</title>
        <authorList>
            <person name="Lucas S."/>
            <person name="Copeland A."/>
            <person name="Lapidus A."/>
            <person name="Glavina del Rio T."/>
            <person name="Dalin E."/>
            <person name="Tice H."/>
            <person name="Bruce D."/>
            <person name="Goodwin L."/>
            <person name="Pitluck S."/>
            <person name="Peters L."/>
            <person name="Mikhailova N."/>
            <person name="Lu M."/>
            <person name="Kyrpides N."/>
            <person name="Mavromatis K."/>
            <person name="Ivanova N."/>
            <person name="Brettin T."/>
            <person name="Detter J.C."/>
            <person name="Han C."/>
            <person name="Larimer F."/>
            <person name="Land M."/>
            <person name="Hauser L."/>
            <person name="Markowitz V."/>
            <person name="Cheng J.-F."/>
            <person name="Hugenholtz P."/>
            <person name="Woyke T."/>
            <person name="Wu D."/>
            <person name="Pukall R."/>
            <person name="Steenblock K."/>
            <person name="Brambilla E."/>
            <person name="Klenk H.-P."/>
            <person name="Eisen J.A."/>
        </authorList>
    </citation>
    <scope>NUCLEOTIDE SEQUENCE [LARGE SCALE GENOMIC DNA]</scope>
    <source>
        <strain evidence="10">DSM 19664 / LMG 22246 / CIP 109416 / KR-200</strain>
    </source>
</reference>